<dbReference type="EMBL" id="FSRO01000001">
    <property type="protein sequence ID" value="SIO39764.1"/>
    <property type="molecule type" value="Genomic_DNA"/>
</dbReference>
<evidence type="ECO:0000259" key="8">
    <source>
        <dbReference type="PROSITE" id="PS51781"/>
    </source>
</evidence>
<keyword evidence="6" id="KW-0175">Coiled coil</keyword>
<reference evidence="9 10" key="1">
    <citation type="submission" date="2016-12" db="EMBL/GenBank/DDBJ databases">
        <authorList>
            <person name="Song W.-J."/>
            <person name="Kurnit D.M."/>
        </authorList>
    </citation>
    <scope>NUCLEOTIDE SEQUENCE [LARGE SCALE GENOMIC DNA]</scope>
    <source>
        <strain evidence="9 10">ATCC 49181</strain>
    </source>
</reference>
<comment type="subcellular location">
    <subcellularLocation>
        <location evidence="1">Membrane</location>
        <topology evidence="1">Single-pass membrane protein</topology>
    </subcellularLocation>
</comment>
<dbReference type="eggNOG" id="COG2433">
    <property type="taxonomic scope" value="Bacteria"/>
</dbReference>
<dbReference type="GO" id="GO:0016020">
    <property type="term" value="C:membrane"/>
    <property type="evidence" value="ECO:0007669"/>
    <property type="project" value="UniProtKB-SubCell"/>
</dbReference>
<evidence type="ECO:0000256" key="3">
    <source>
        <dbReference type="ARBA" id="ARBA00022729"/>
    </source>
</evidence>
<evidence type="ECO:0000313" key="9">
    <source>
        <dbReference type="EMBL" id="SIO39764.1"/>
    </source>
</evidence>
<proteinExistence type="predicted"/>
<keyword evidence="3" id="KW-0732">Signal</keyword>
<dbReference type="AlphaFoldDB" id="A0A1N6J610"/>
<evidence type="ECO:0000256" key="7">
    <source>
        <dbReference type="SAM" id="Phobius"/>
    </source>
</evidence>
<dbReference type="InterPro" id="IPR003646">
    <property type="entry name" value="SH3-like_bac-type"/>
</dbReference>
<dbReference type="STRING" id="44575.SAMN05216419_100379"/>
<dbReference type="PIRSF" id="PIRSF006158">
    <property type="entry name" value="UCP006158_SH3"/>
    <property type="match status" value="1"/>
</dbReference>
<dbReference type="Pfam" id="PF08239">
    <property type="entry name" value="SH3_3"/>
    <property type="match status" value="1"/>
</dbReference>
<accession>A0A1N6J610</accession>
<keyword evidence="2 7" id="KW-0812">Transmembrane</keyword>
<evidence type="ECO:0000256" key="2">
    <source>
        <dbReference type="ARBA" id="ARBA00022692"/>
    </source>
</evidence>
<name>A0A1N6J610_9PROT</name>
<organism evidence="9 10">
    <name type="scientific">Nitrosomonas cryotolerans ATCC 49181</name>
    <dbReference type="NCBI Taxonomy" id="1131553"/>
    <lineage>
        <taxon>Bacteria</taxon>
        <taxon>Pseudomonadati</taxon>
        <taxon>Pseudomonadota</taxon>
        <taxon>Betaproteobacteria</taxon>
        <taxon>Nitrosomonadales</taxon>
        <taxon>Nitrosomonadaceae</taxon>
        <taxon>Nitrosomonas</taxon>
    </lineage>
</organism>
<dbReference type="Gene3D" id="2.30.30.40">
    <property type="entry name" value="SH3 Domains"/>
    <property type="match status" value="1"/>
</dbReference>
<keyword evidence="5 7" id="KW-0472">Membrane</keyword>
<dbReference type="SMART" id="SM00287">
    <property type="entry name" value="SH3b"/>
    <property type="match status" value="1"/>
</dbReference>
<dbReference type="Proteomes" id="UP000185062">
    <property type="component" value="Unassembled WGS sequence"/>
</dbReference>
<gene>
    <name evidence="9" type="ORF">SAMN02743940_2339</name>
</gene>
<evidence type="ECO:0000256" key="5">
    <source>
        <dbReference type="ARBA" id="ARBA00023136"/>
    </source>
</evidence>
<dbReference type="NCBIfam" id="TIGR04211">
    <property type="entry name" value="SH3_and_anchor"/>
    <property type="match status" value="1"/>
</dbReference>
<feature type="transmembrane region" description="Helical" evidence="7">
    <location>
        <begin position="196"/>
        <end position="214"/>
    </location>
</feature>
<feature type="coiled-coil region" evidence="6">
    <location>
        <begin position="119"/>
        <end position="184"/>
    </location>
</feature>
<evidence type="ECO:0000313" key="10">
    <source>
        <dbReference type="Proteomes" id="UP000185062"/>
    </source>
</evidence>
<dbReference type="InterPro" id="IPR016476">
    <property type="entry name" value="SH3_dom_pro"/>
</dbReference>
<dbReference type="PROSITE" id="PS51781">
    <property type="entry name" value="SH3B"/>
    <property type="match status" value="1"/>
</dbReference>
<protein>
    <submittedName>
        <fullName evidence="9">SH3 domain protein</fullName>
    </submittedName>
</protein>
<evidence type="ECO:0000256" key="1">
    <source>
        <dbReference type="ARBA" id="ARBA00004167"/>
    </source>
</evidence>
<evidence type="ECO:0000256" key="4">
    <source>
        <dbReference type="ARBA" id="ARBA00022989"/>
    </source>
</evidence>
<keyword evidence="4 7" id="KW-1133">Transmembrane helix</keyword>
<dbReference type="RefSeq" id="WP_028460726.1">
    <property type="nucleotide sequence ID" value="NZ_FSRO01000001.1"/>
</dbReference>
<sequence length="228" mass="25675">MKSSISVPLRIGLIGLLLCLSLVVEAETRYVSDQFEITLRSGPSGKHAIQRMIQSGAALEIVEQDPEKGYTRVKTSGGTEGWVLSRYLMTRPAARDQLEKLRNQLTNSAAKGSSMRAQLITVKNDYDSATTRIIDLERENKRLESELAEIKQTAANVLEIEMRNKKLGKQLIAAKTHIDTLQRENSEFSSRQERDWFVAGALVLFVGLLLGLILPRIRWQKRSRYGGF</sequence>
<dbReference type="Gene3D" id="1.20.5.1160">
    <property type="entry name" value="Vasodilator-stimulated phosphoprotein"/>
    <property type="match status" value="1"/>
</dbReference>
<evidence type="ECO:0000256" key="6">
    <source>
        <dbReference type="SAM" id="Coils"/>
    </source>
</evidence>
<keyword evidence="10" id="KW-1185">Reference proteome</keyword>
<feature type="domain" description="SH3b" evidence="8">
    <location>
        <begin position="26"/>
        <end position="92"/>
    </location>
</feature>